<dbReference type="InterPro" id="IPR003891">
    <property type="entry name" value="Initiation_fac_eIF4g_MI"/>
</dbReference>
<accession>A0A2P6TQR6</accession>
<evidence type="ECO:0000256" key="6">
    <source>
        <dbReference type="ARBA" id="ARBA00022692"/>
    </source>
</evidence>
<dbReference type="EMBL" id="LHPG02000008">
    <property type="protein sequence ID" value="PRW56412.1"/>
    <property type="molecule type" value="Genomic_DNA"/>
</dbReference>
<protein>
    <submittedName>
        <fullName evidence="15">Eukaryotic initiation factor</fullName>
    </submittedName>
</protein>
<dbReference type="PROSITE" id="PS51366">
    <property type="entry name" value="MI"/>
    <property type="match status" value="1"/>
</dbReference>
<dbReference type="GO" id="GO:0016281">
    <property type="term" value="C:eukaryotic translation initiation factor 4F complex"/>
    <property type="evidence" value="ECO:0007669"/>
    <property type="project" value="TreeGrafter"/>
</dbReference>
<dbReference type="PANTHER" id="PTHR23253:SF9">
    <property type="entry name" value="EUKARYOTIC TRANSLATION INITIATION FACTOR 4 GAMMA 2"/>
    <property type="match status" value="1"/>
</dbReference>
<dbReference type="PANTHER" id="PTHR23253">
    <property type="entry name" value="EUKARYOTIC TRANSLATION INITIATION FACTOR 4 GAMMA"/>
    <property type="match status" value="1"/>
</dbReference>
<comment type="subcellular location">
    <subcellularLocation>
        <location evidence="2">Mitochondrion inner membrane</location>
    </subcellularLocation>
</comment>
<comment type="similarity">
    <text evidence="4">Belongs to the MICOS complex subunit Mic10 family.</text>
</comment>
<dbReference type="GO" id="GO:0003743">
    <property type="term" value="F:translation initiation factor activity"/>
    <property type="evidence" value="ECO:0007669"/>
    <property type="project" value="UniProtKB-KW"/>
</dbReference>
<sequence>MASQQQQQHQQPAATEQVFTDATWDAALDLLLRRAMYGTLAGGATALLLLRAPTARATALGIGCGFGLGSAWQQNQELFHSLFGGNGSNNASPIPLGPAADGGTMGLDADVSLRPLSLRPGAGVNPFAGFAKGAGAGLKNKVVSAAPEYTERKKKPPGEIIRYSRDFLMKFVQRYTRVPQELQYSNSDILLAADDPGREQQQQLLQRVAADEADERDWRARSAPPPAPAAASAAAGAAPAAQQQGGAGWRPDQQPAAAPAAGGASGEAAKIQKATDLGRTAWHAGTAVEGSEQTLRKVKGILNKLTPEKFERLLSQLIPLVNSYDVLQGTIRQVFENAVQQPTFVAMYADLCRELDAALPEFHAPGEDRPTGFKKMLANTCQEEYEATEEARKALKSMSGDERDDAERRAKQRLLGNIRLISELFNKEQVNDRIMLLILADLLGAADNDPPEDSLEAVCEVLSTAGAKLEGSPKGKARLDAAFRQLERLSNASKVYASRIRFVVKDVLELRAQHWVARREVFTAKKLEDIRSEAQAELGIVDVPIAGLEALPGAQLLPPLAPKRPEEVELFPAFKSSDAGWAAARGKGEAAGDGKFSAFLGEYVAVPTEAEVATVSGRAPRTDLSPEERESLGKSLFTDYLSSPDLDEAVGTAQELEAPGFMPKLVQLGLEKAFDAVTERDQSAVVELLSALAARGVLGADDLKEGTAVLVEGLEDWALDVPAAPKLLGRLLGSAAASGLLGLDWVTKAAKHVESAEPRRAYVAAALHAVHEAGGDDALRAAVADARLDLPALLQSDPEFNDPDMPPADEFLRQQGLGAVASAVVRCLSQAASGELPSRRGFLALALGLAVAAPLPAAADDGGSPAAQQQQSPQQQKQQQQPDQVPGSSAAPEAAPQAAKSPVPLTAEELEQQAAAKLLEEEEARRKARRKTKGRIRELEELRAELAEKELVLLEKEQELLEKEQTLSILREELEIEKKLRTLLTKEKEKAEEEAALAMGLCTGSSMLP</sequence>
<reference evidence="15 16" key="1">
    <citation type="journal article" date="2018" name="Plant J.">
        <title>Genome sequences of Chlorella sorokiniana UTEX 1602 and Micractinium conductrix SAG 241.80: implications to maltose excretion by a green alga.</title>
        <authorList>
            <person name="Arriola M.B."/>
            <person name="Velmurugan N."/>
            <person name="Zhang Y."/>
            <person name="Plunkett M.H."/>
            <person name="Hondzo H."/>
            <person name="Barney B.M."/>
        </authorList>
    </citation>
    <scope>NUCLEOTIDE SEQUENCE [LARGE SCALE GENOMIC DNA]</scope>
    <source>
        <strain evidence="16">UTEX 1602</strain>
    </source>
</reference>
<feature type="compositionally biased region" description="Low complexity" evidence="13">
    <location>
        <begin position="256"/>
        <end position="269"/>
    </location>
</feature>
<feature type="compositionally biased region" description="Low complexity" evidence="13">
    <location>
        <begin position="229"/>
        <end position="244"/>
    </location>
</feature>
<keyword evidence="12" id="KW-0175">Coiled coil</keyword>
<feature type="region of interest" description="Disordered" evidence="13">
    <location>
        <begin position="858"/>
        <end position="903"/>
    </location>
</feature>
<dbReference type="Pfam" id="PF02854">
    <property type="entry name" value="MIF4G"/>
    <property type="match status" value="1"/>
</dbReference>
<keyword evidence="10" id="KW-0496">Mitochondrion</keyword>
<dbReference type="Pfam" id="PF04418">
    <property type="entry name" value="DUF543"/>
    <property type="match status" value="1"/>
</dbReference>
<keyword evidence="5 15" id="KW-0396">Initiation factor</keyword>
<keyword evidence="11" id="KW-0472">Membrane</keyword>
<evidence type="ECO:0000256" key="1">
    <source>
        <dbReference type="ARBA" id="ARBA00002689"/>
    </source>
</evidence>
<dbReference type="InterPro" id="IPR016024">
    <property type="entry name" value="ARM-type_fold"/>
</dbReference>
<evidence type="ECO:0000256" key="2">
    <source>
        <dbReference type="ARBA" id="ARBA00004273"/>
    </source>
</evidence>
<dbReference type="SUPFAM" id="SSF48371">
    <property type="entry name" value="ARM repeat"/>
    <property type="match status" value="2"/>
</dbReference>
<dbReference type="GO" id="GO:0061617">
    <property type="term" value="C:MICOS complex"/>
    <property type="evidence" value="ECO:0007669"/>
    <property type="project" value="InterPro"/>
</dbReference>
<proteinExistence type="inferred from homology"/>
<dbReference type="Gene3D" id="1.25.40.180">
    <property type="match status" value="2"/>
</dbReference>
<evidence type="ECO:0000256" key="3">
    <source>
        <dbReference type="ARBA" id="ARBA00005775"/>
    </source>
</evidence>
<evidence type="ECO:0000256" key="12">
    <source>
        <dbReference type="SAM" id="Coils"/>
    </source>
</evidence>
<keyword evidence="9" id="KW-1133">Transmembrane helix</keyword>
<dbReference type="InterPro" id="IPR003890">
    <property type="entry name" value="MIF4G-like_typ-3"/>
</dbReference>
<dbReference type="AlphaFoldDB" id="A0A2P6TQR6"/>
<gene>
    <name evidence="15" type="ORF">C2E21_4847</name>
</gene>
<dbReference type="SMART" id="SM00544">
    <property type="entry name" value="MA3"/>
    <property type="match status" value="1"/>
</dbReference>
<evidence type="ECO:0000256" key="7">
    <source>
        <dbReference type="ARBA" id="ARBA00022792"/>
    </source>
</evidence>
<feature type="domain" description="MI" evidence="14">
    <location>
        <begin position="628"/>
        <end position="751"/>
    </location>
</feature>
<dbReference type="InterPro" id="IPR007512">
    <property type="entry name" value="Mic10"/>
</dbReference>
<comment type="similarity">
    <text evidence="3">Belongs to the eukaryotic initiation factor 4G family.</text>
</comment>
<dbReference type="Proteomes" id="UP000239899">
    <property type="component" value="Unassembled WGS sequence"/>
</dbReference>
<evidence type="ECO:0000259" key="14">
    <source>
        <dbReference type="PROSITE" id="PS51366"/>
    </source>
</evidence>
<dbReference type="OrthoDB" id="514777at2759"/>
<comment type="function">
    <text evidence="1">Component of the MICOS complex, a large protein complex of the mitochondrial inner membrane that plays crucial roles in the maintenance of crista junctions, inner membrane architecture, and formation of contact sites to the outer membrane.</text>
</comment>
<evidence type="ECO:0000256" key="5">
    <source>
        <dbReference type="ARBA" id="ARBA00022540"/>
    </source>
</evidence>
<evidence type="ECO:0000256" key="10">
    <source>
        <dbReference type="ARBA" id="ARBA00023128"/>
    </source>
</evidence>
<keyword evidence="16" id="KW-1185">Reference proteome</keyword>
<evidence type="ECO:0000313" key="16">
    <source>
        <dbReference type="Proteomes" id="UP000239899"/>
    </source>
</evidence>
<feature type="coiled-coil region" evidence="12">
    <location>
        <begin position="905"/>
        <end position="994"/>
    </location>
</feature>
<evidence type="ECO:0000256" key="8">
    <source>
        <dbReference type="ARBA" id="ARBA00022917"/>
    </source>
</evidence>
<keyword evidence="8" id="KW-0648">Protein biosynthesis</keyword>
<evidence type="ECO:0000256" key="9">
    <source>
        <dbReference type="ARBA" id="ARBA00022989"/>
    </source>
</evidence>
<organism evidence="15 16">
    <name type="scientific">Chlorella sorokiniana</name>
    <name type="common">Freshwater green alga</name>
    <dbReference type="NCBI Taxonomy" id="3076"/>
    <lineage>
        <taxon>Eukaryota</taxon>
        <taxon>Viridiplantae</taxon>
        <taxon>Chlorophyta</taxon>
        <taxon>core chlorophytes</taxon>
        <taxon>Trebouxiophyceae</taxon>
        <taxon>Chlorellales</taxon>
        <taxon>Chlorellaceae</taxon>
        <taxon>Chlorella clade</taxon>
        <taxon>Chlorella</taxon>
    </lineage>
</organism>
<dbReference type="STRING" id="3076.A0A2P6TQR6"/>
<keyword evidence="6" id="KW-0812">Transmembrane</keyword>
<feature type="region of interest" description="Disordered" evidence="13">
    <location>
        <begin position="198"/>
        <end position="271"/>
    </location>
</feature>
<comment type="caution">
    <text evidence="15">The sequence shown here is derived from an EMBL/GenBank/DDBJ whole genome shotgun (WGS) entry which is preliminary data.</text>
</comment>
<keyword evidence="7" id="KW-0999">Mitochondrion inner membrane</keyword>
<dbReference type="Pfam" id="PF02847">
    <property type="entry name" value="MA3"/>
    <property type="match status" value="1"/>
</dbReference>
<evidence type="ECO:0000256" key="4">
    <source>
        <dbReference type="ARBA" id="ARBA00006792"/>
    </source>
</evidence>
<dbReference type="SMART" id="SM00543">
    <property type="entry name" value="MIF4G"/>
    <property type="match status" value="1"/>
</dbReference>
<evidence type="ECO:0000256" key="13">
    <source>
        <dbReference type="SAM" id="MobiDB-lite"/>
    </source>
</evidence>
<dbReference type="GO" id="GO:0003729">
    <property type="term" value="F:mRNA binding"/>
    <property type="evidence" value="ECO:0007669"/>
    <property type="project" value="TreeGrafter"/>
</dbReference>
<name>A0A2P6TQR6_CHLSO</name>
<evidence type="ECO:0000313" key="15">
    <source>
        <dbReference type="EMBL" id="PRW56412.1"/>
    </source>
</evidence>
<evidence type="ECO:0000256" key="11">
    <source>
        <dbReference type="ARBA" id="ARBA00023136"/>
    </source>
</evidence>